<dbReference type="InParanoid" id="A0A3Q7G079"/>
<evidence type="ECO:0000313" key="2">
    <source>
        <dbReference type="Proteomes" id="UP000004994"/>
    </source>
</evidence>
<dbReference type="EnsemblPlants" id="Solyc04g045280.1.1">
    <property type="protein sequence ID" value="Solyc04g045280.1.1.1"/>
    <property type="gene ID" value="Solyc04g045280.1"/>
</dbReference>
<dbReference type="Proteomes" id="UP000004994">
    <property type="component" value="Chromosome 4"/>
</dbReference>
<reference evidence="1" key="1">
    <citation type="journal article" date="2012" name="Nature">
        <title>The tomato genome sequence provides insights into fleshy fruit evolution.</title>
        <authorList>
            <consortium name="Tomato Genome Consortium"/>
        </authorList>
    </citation>
    <scope>NUCLEOTIDE SEQUENCE [LARGE SCALE GENOMIC DNA]</scope>
    <source>
        <strain evidence="1">cv. Heinz 1706</strain>
    </source>
</reference>
<keyword evidence="2" id="KW-1185">Reference proteome</keyword>
<organism evidence="1">
    <name type="scientific">Solanum lycopersicum</name>
    <name type="common">Tomato</name>
    <name type="synonym">Lycopersicon esculentum</name>
    <dbReference type="NCBI Taxonomy" id="4081"/>
    <lineage>
        <taxon>Eukaryota</taxon>
        <taxon>Viridiplantae</taxon>
        <taxon>Streptophyta</taxon>
        <taxon>Embryophyta</taxon>
        <taxon>Tracheophyta</taxon>
        <taxon>Spermatophyta</taxon>
        <taxon>Magnoliopsida</taxon>
        <taxon>eudicotyledons</taxon>
        <taxon>Gunneridae</taxon>
        <taxon>Pentapetalae</taxon>
        <taxon>asterids</taxon>
        <taxon>lamiids</taxon>
        <taxon>Solanales</taxon>
        <taxon>Solanaceae</taxon>
        <taxon>Solanoideae</taxon>
        <taxon>Solaneae</taxon>
        <taxon>Solanum</taxon>
        <taxon>Solanum subgen. Lycopersicon</taxon>
    </lineage>
</organism>
<accession>A0A3Q7G079</accession>
<sequence length="63" mass="7268">MLDSLLQPPSQVSISVRHEPTDQLVGLSFQQEESQLIRVLPSFIFGCNPNSRENEIQNFDKYF</sequence>
<dbReference type="PaxDb" id="4081-Solyc04g045280.1.1"/>
<proteinExistence type="predicted"/>
<dbReference type="AlphaFoldDB" id="A0A3Q7G079"/>
<evidence type="ECO:0000313" key="1">
    <source>
        <dbReference type="EnsemblPlants" id="Solyc04g045280.1.1.1"/>
    </source>
</evidence>
<reference evidence="1" key="2">
    <citation type="submission" date="2019-01" db="UniProtKB">
        <authorList>
            <consortium name="EnsemblPlants"/>
        </authorList>
    </citation>
    <scope>IDENTIFICATION</scope>
    <source>
        <strain evidence="1">cv. Heinz 1706</strain>
    </source>
</reference>
<dbReference type="Gramene" id="Solyc04g045280.1.1">
    <property type="protein sequence ID" value="Solyc04g045280.1.1.1"/>
    <property type="gene ID" value="Solyc04g045280.1"/>
</dbReference>
<name>A0A3Q7G079_SOLLC</name>
<protein>
    <submittedName>
        <fullName evidence="1">Uncharacterized protein</fullName>
    </submittedName>
</protein>